<dbReference type="InterPro" id="IPR007569">
    <property type="entry name" value="DUF559"/>
</dbReference>
<dbReference type="AlphaFoldDB" id="A0A840IFC3"/>
<evidence type="ECO:0000259" key="1">
    <source>
        <dbReference type="Pfam" id="PF04480"/>
    </source>
</evidence>
<dbReference type="InterPro" id="IPR011335">
    <property type="entry name" value="Restrct_endonuc-II-like"/>
</dbReference>
<keyword evidence="3" id="KW-0378">Hydrolase</keyword>
<reference evidence="3 4" key="1">
    <citation type="submission" date="2020-08" db="EMBL/GenBank/DDBJ databases">
        <title>Genomic Encyclopedia of Archaeal and Bacterial Type Strains, Phase II (KMG-II): from individual species to whole genera.</title>
        <authorList>
            <person name="Goeker M."/>
        </authorList>
    </citation>
    <scope>NUCLEOTIDE SEQUENCE [LARGE SCALE GENOMIC DNA]</scope>
    <source>
        <strain evidence="3 4">DSM 23288</strain>
    </source>
</reference>
<dbReference type="SUPFAM" id="SSF52980">
    <property type="entry name" value="Restriction endonuclease-like"/>
    <property type="match status" value="1"/>
</dbReference>
<keyword evidence="3" id="KW-0540">Nuclease</keyword>
<dbReference type="Pfam" id="PF13338">
    <property type="entry name" value="AbiEi_4"/>
    <property type="match status" value="1"/>
</dbReference>
<dbReference type="GO" id="GO:0004519">
    <property type="term" value="F:endonuclease activity"/>
    <property type="evidence" value="ECO:0007669"/>
    <property type="project" value="UniProtKB-KW"/>
</dbReference>
<organism evidence="3 4">
    <name type="scientific">Conexibacter arvalis</name>
    <dbReference type="NCBI Taxonomy" id="912552"/>
    <lineage>
        <taxon>Bacteria</taxon>
        <taxon>Bacillati</taxon>
        <taxon>Actinomycetota</taxon>
        <taxon>Thermoleophilia</taxon>
        <taxon>Solirubrobacterales</taxon>
        <taxon>Conexibacteraceae</taxon>
        <taxon>Conexibacter</taxon>
    </lineage>
</organism>
<accession>A0A840IFC3</accession>
<keyword evidence="4" id="KW-1185">Reference proteome</keyword>
<comment type="caution">
    <text evidence="3">The sequence shown here is derived from an EMBL/GenBank/DDBJ whole genome shotgun (WGS) entry which is preliminary data.</text>
</comment>
<dbReference type="Pfam" id="PF04480">
    <property type="entry name" value="DUF559"/>
    <property type="match status" value="1"/>
</dbReference>
<dbReference type="InterPro" id="IPR025159">
    <property type="entry name" value="AbiEi_N"/>
</dbReference>
<proteinExistence type="predicted"/>
<evidence type="ECO:0000259" key="2">
    <source>
        <dbReference type="Pfam" id="PF13338"/>
    </source>
</evidence>
<dbReference type="Gene3D" id="3.40.960.10">
    <property type="entry name" value="VSR Endonuclease"/>
    <property type="match status" value="1"/>
</dbReference>
<feature type="domain" description="DUF559" evidence="1">
    <location>
        <begin position="183"/>
        <end position="266"/>
    </location>
</feature>
<sequence length="285" mass="31515">MSRRQLVDAGLTPTMIQTRLARGQLVPLHRGVYALGHRRLARFGFWTAAVLAAGPDAALSHRDAAALHGLLSLERARIDVTSPRRMASTARIDAHDRRALPADERTAIAGIPVTTVERTLVDLGEVVPAHRLRKALAEAERMRAADAHRLAAAMERTRGRRGGGHAALTAALAELRRHGPQRTRSEAEDLFLDLVIEHRLARPRMNMLVDGAEVDAVWPAQRVAVEVDGAAYHWTDDARERDRRKSNRLAAAGWRVLRFDWWEVSEPPRRAAVAAALRAAGIPHE</sequence>
<keyword evidence="3" id="KW-0255">Endonuclease</keyword>
<dbReference type="EMBL" id="JACHNU010000004">
    <property type="protein sequence ID" value="MBB4663506.1"/>
    <property type="molecule type" value="Genomic_DNA"/>
</dbReference>
<evidence type="ECO:0000313" key="3">
    <source>
        <dbReference type="EMBL" id="MBB4663506.1"/>
    </source>
</evidence>
<protein>
    <submittedName>
        <fullName evidence="3">Very-short-patch-repair endonuclease</fullName>
    </submittedName>
</protein>
<name>A0A840IFC3_9ACTN</name>
<gene>
    <name evidence="3" type="ORF">BDZ31_003101</name>
</gene>
<feature type="domain" description="AbiEi antitoxin N-terminal" evidence="2">
    <location>
        <begin position="2"/>
        <end position="35"/>
    </location>
</feature>
<dbReference type="Proteomes" id="UP000585272">
    <property type="component" value="Unassembled WGS sequence"/>
</dbReference>
<evidence type="ECO:0000313" key="4">
    <source>
        <dbReference type="Proteomes" id="UP000585272"/>
    </source>
</evidence>